<dbReference type="AlphaFoldDB" id="A0A9W8TW77"/>
<feature type="region of interest" description="Disordered" evidence="1">
    <location>
        <begin position="1"/>
        <end position="37"/>
    </location>
</feature>
<dbReference type="Proteomes" id="UP001142393">
    <property type="component" value="Unassembled WGS sequence"/>
</dbReference>
<sequence length="268" mass="30061">MSRPRIRQDRKQAPSSSPTKNDYTLAPISSPSPTRCRNLSRQPTLYLANGQKFIQRSHIPRPLGQIGLLERPRNALGDPADSSLHTDSGSNDVEPEATTVFDVPLMSSHQHKRLAQNHRWQTEVLPCLIRTYISMLCRTDNLRNEAGMLDKACTCLNNPRLLEISIVRFTKLQKVVLSVCACRTAAVQLVEQGLFPCAPVHPTLAVDIHVLDFVTRLFLRIAPNNTAWADSINEFLSSQGYQLQGQVRVIDVHPAQLTVSLICHYRIP</sequence>
<feature type="compositionally biased region" description="Polar residues" evidence="1">
    <location>
        <begin position="13"/>
        <end position="37"/>
    </location>
</feature>
<accession>A0A9W8TW77</accession>
<reference evidence="3 4" key="1">
    <citation type="journal article" date="2023" name="Proc. Natl. Acad. Sci. U.S.A.">
        <title>A global phylogenomic analysis of the shiitake genus Lentinula.</title>
        <authorList>
            <person name="Sierra-Patev S."/>
            <person name="Min B."/>
            <person name="Naranjo-Ortiz M."/>
            <person name="Looney B."/>
            <person name="Konkel Z."/>
            <person name="Slot J.C."/>
            <person name="Sakamoto Y."/>
            <person name="Steenwyk J.L."/>
            <person name="Rokas A."/>
            <person name="Carro J."/>
            <person name="Camarero S."/>
            <person name="Ferreira P."/>
            <person name="Molpeceres G."/>
            <person name="Ruiz-Duenas F.J."/>
            <person name="Serrano A."/>
            <person name="Henrissat B."/>
            <person name="Drula E."/>
            <person name="Hughes K.W."/>
            <person name="Mata J.L."/>
            <person name="Ishikawa N.K."/>
            <person name="Vargas-Isla R."/>
            <person name="Ushijima S."/>
            <person name="Smith C.A."/>
            <person name="Donoghue J."/>
            <person name="Ahrendt S."/>
            <person name="Andreopoulos W."/>
            <person name="He G."/>
            <person name="LaButti K."/>
            <person name="Lipzen A."/>
            <person name="Ng V."/>
            <person name="Riley R."/>
            <person name="Sandor L."/>
            <person name="Barry K."/>
            <person name="Martinez A.T."/>
            <person name="Xiao Y."/>
            <person name="Gibbons J.G."/>
            <person name="Terashima K."/>
            <person name="Grigoriev I.V."/>
            <person name="Hibbett D."/>
        </authorList>
    </citation>
    <scope>NUCLEOTIDE SEQUENCE [LARGE SCALE GENOMIC DNA]</scope>
    <source>
        <strain evidence="3 4">TFB7810</strain>
    </source>
</reference>
<evidence type="ECO:0000256" key="1">
    <source>
        <dbReference type="SAM" id="MobiDB-lite"/>
    </source>
</evidence>
<protein>
    <recommendedName>
        <fullName evidence="2">CxC1-like cysteine cluster associated with KDZ transposases domain-containing protein</fullName>
    </recommendedName>
</protein>
<feature type="compositionally biased region" description="Basic and acidic residues" evidence="1">
    <location>
        <begin position="1"/>
        <end position="12"/>
    </location>
</feature>
<feature type="domain" description="CxC1-like cysteine cluster associated with KDZ transposases" evidence="2">
    <location>
        <begin position="149"/>
        <end position="238"/>
    </location>
</feature>
<evidence type="ECO:0000313" key="3">
    <source>
        <dbReference type="EMBL" id="KAJ3742401.1"/>
    </source>
</evidence>
<dbReference type="InterPro" id="IPR041320">
    <property type="entry name" value="CxC1"/>
</dbReference>
<comment type="caution">
    <text evidence="3">The sequence shown here is derived from an EMBL/GenBank/DDBJ whole genome shotgun (WGS) entry which is preliminary data.</text>
</comment>
<feature type="region of interest" description="Disordered" evidence="1">
    <location>
        <begin position="74"/>
        <end position="95"/>
    </location>
</feature>
<dbReference type="Pfam" id="PF18802">
    <property type="entry name" value="CxC1"/>
    <property type="match status" value="1"/>
</dbReference>
<evidence type="ECO:0000313" key="4">
    <source>
        <dbReference type="Proteomes" id="UP001142393"/>
    </source>
</evidence>
<name>A0A9W8TW77_9AGAR</name>
<keyword evidence="4" id="KW-1185">Reference proteome</keyword>
<evidence type="ECO:0000259" key="2">
    <source>
        <dbReference type="Pfam" id="PF18802"/>
    </source>
</evidence>
<proteinExistence type="predicted"/>
<dbReference type="EMBL" id="JANVFU010000010">
    <property type="protein sequence ID" value="KAJ3742401.1"/>
    <property type="molecule type" value="Genomic_DNA"/>
</dbReference>
<organism evidence="3 4">
    <name type="scientific">Lentinula detonsa</name>
    <dbReference type="NCBI Taxonomy" id="2804962"/>
    <lineage>
        <taxon>Eukaryota</taxon>
        <taxon>Fungi</taxon>
        <taxon>Dikarya</taxon>
        <taxon>Basidiomycota</taxon>
        <taxon>Agaricomycotina</taxon>
        <taxon>Agaricomycetes</taxon>
        <taxon>Agaricomycetidae</taxon>
        <taxon>Agaricales</taxon>
        <taxon>Marasmiineae</taxon>
        <taxon>Omphalotaceae</taxon>
        <taxon>Lentinula</taxon>
    </lineage>
</organism>
<gene>
    <name evidence="3" type="ORF">DFH05DRAFT_1401561</name>
</gene>